<accession>A0A0F4GTT6</accession>
<dbReference type="OrthoDB" id="407477at2759"/>
<dbReference type="EMBL" id="LAFY01000321">
    <property type="protein sequence ID" value="KJY00443.1"/>
    <property type="molecule type" value="Genomic_DNA"/>
</dbReference>
<dbReference type="STRING" id="1047168.A0A0F4GTT6"/>
<proteinExistence type="predicted"/>
<protein>
    <submittedName>
        <fullName evidence="1">Hard-surface induced protein 5</fullName>
    </submittedName>
</protein>
<organism evidence="1 2">
    <name type="scientific">Zymoseptoria brevis</name>
    <dbReference type="NCBI Taxonomy" id="1047168"/>
    <lineage>
        <taxon>Eukaryota</taxon>
        <taxon>Fungi</taxon>
        <taxon>Dikarya</taxon>
        <taxon>Ascomycota</taxon>
        <taxon>Pezizomycotina</taxon>
        <taxon>Dothideomycetes</taxon>
        <taxon>Dothideomycetidae</taxon>
        <taxon>Mycosphaerellales</taxon>
        <taxon>Mycosphaerellaceae</taxon>
        <taxon>Zymoseptoria</taxon>
    </lineage>
</organism>
<dbReference type="AlphaFoldDB" id="A0A0F4GTT6"/>
<evidence type="ECO:0000313" key="1">
    <source>
        <dbReference type="EMBL" id="KJY00443.1"/>
    </source>
</evidence>
<dbReference type="InterPro" id="IPR029063">
    <property type="entry name" value="SAM-dependent_MTases_sf"/>
</dbReference>
<dbReference type="Gene3D" id="3.40.50.150">
    <property type="entry name" value="Vaccinia Virus protein VP39"/>
    <property type="match status" value="1"/>
</dbReference>
<evidence type="ECO:0000313" key="2">
    <source>
        <dbReference type="Proteomes" id="UP000033647"/>
    </source>
</evidence>
<name>A0A0F4GTT6_9PEZI</name>
<gene>
    <name evidence="1" type="ORF">TI39_contig329g00001</name>
</gene>
<reference evidence="1 2" key="1">
    <citation type="submission" date="2015-03" db="EMBL/GenBank/DDBJ databases">
        <title>RNA-seq based gene annotation and comparative genomics of four Zymoseptoria species reveal species-specific pathogenicity related genes and transposable element activity.</title>
        <authorList>
            <person name="Grandaubert J."/>
            <person name="Bhattacharyya A."/>
            <person name="Stukenbrock E.H."/>
        </authorList>
    </citation>
    <scope>NUCLEOTIDE SEQUENCE [LARGE SCALE GENOMIC DNA]</scope>
    <source>
        <strain evidence="1 2">Zb18110</strain>
    </source>
</reference>
<keyword evidence="2" id="KW-1185">Reference proteome</keyword>
<dbReference type="Proteomes" id="UP000033647">
    <property type="component" value="Unassembled WGS sequence"/>
</dbReference>
<comment type="caution">
    <text evidence="1">The sequence shown here is derived from an EMBL/GenBank/DDBJ whole genome shotgun (WGS) entry which is preliminary data.</text>
</comment>
<sequence length="269" mass="30518">MAIQPKRVPMILAFIGIVLFIGTLIHQINIAVPSSWRGHLSKVYSGTPKDTRPSFYEIALSHGTDKVTTHSYHHMYQKYLSPFRDVPFKMLEIGLGCDMNYGPGASYWTWLEYFPYVDLYYIEYDAACAEKWAGNTTGATIFAGDQADVKFLERFMKEAGQDFDVIIDDGGHHMNQQIVSLQTLWRAVVPGGLYFCEDLQTSYWENYEGDPTQNGKVKTMMGMIKELTDDLNVRPAKTARKHAVSQEMQFVDCMEEVCTFGKKEIGGGK</sequence>
<dbReference type="SUPFAM" id="SSF53335">
    <property type="entry name" value="S-adenosyl-L-methionine-dependent methyltransferases"/>
    <property type="match status" value="1"/>
</dbReference>